<feature type="domain" description="VOC" evidence="1">
    <location>
        <begin position="3"/>
        <end position="126"/>
    </location>
</feature>
<dbReference type="SUPFAM" id="SSF54593">
    <property type="entry name" value="Glyoxalase/Bleomycin resistance protein/Dihydroxybiphenyl dioxygenase"/>
    <property type="match status" value="1"/>
</dbReference>
<dbReference type="Proteomes" id="UP000638732">
    <property type="component" value="Unassembled WGS sequence"/>
</dbReference>
<evidence type="ECO:0000313" key="2">
    <source>
        <dbReference type="EMBL" id="NCD69264.1"/>
    </source>
</evidence>
<comment type="caution">
    <text evidence="2">The sequence shown here is derived from an EMBL/GenBank/DDBJ whole genome shotgun (WGS) entry which is preliminary data.</text>
</comment>
<accession>A0A966DU29</accession>
<dbReference type="RefSeq" id="WP_166585247.1">
    <property type="nucleotide sequence ID" value="NZ_WWEO01000041.1"/>
</dbReference>
<name>A0A966DU29_9SPHI</name>
<proteinExistence type="predicted"/>
<reference evidence="2" key="2">
    <citation type="submission" date="2020-10" db="EMBL/GenBank/DDBJ databases">
        <title>Mucilaginibacter sp. nov., isolated from soil.</title>
        <authorList>
            <person name="Jeon C.O."/>
        </authorList>
    </citation>
    <scope>NUCLEOTIDE SEQUENCE</scope>
    <source>
        <strain evidence="2">R11</strain>
    </source>
</reference>
<dbReference type="InterPro" id="IPR037523">
    <property type="entry name" value="VOC_core"/>
</dbReference>
<dbReference type="AlphaFoldDB" id="A0A966DU29"/>
<keyword evidence="2" id="KW-0560">Oxidoreductase</keyword>
<reference evidence="2" key="1">
    <citation type="submission" date="2020-01" db="EMBL/GenBank/DDBJ databases">
        <authorList>
            <person name="Seo Y.L."/>
        </authorList>
    </citation>
    <scope>NUCLEOTIDE SEQUENCE</scope>
    <source>
        <strain evidence="2">R11</strain>
    </source>
</reference>
<dbReference type="PANTHER" id="PTHR36503">
    <property type="entry name" value="BLR2520 PROTEIN"/>
    <property type="match status" value="1"/>
</dbReference>
<dbReference type="Pfam" id="PF22677">
    <property type="entry name" value="Ble-like_N"/>
    <property type="match status" value="1"/>
</dbReference>
<keyword evidence="3" id="KW-1185">Reference proteome</keyword>
<dbReference type="PANTHER" id="PTHR36503:SF2">
    <property type="entry name" value="BLR2408 PROTEIN"/>
    <property type="match status" value="1"/>
</dbReference>
<dbReference type="PROSITE" id="PS51819">
    <property type="entry name" value="VOC"/>
    <property type="match status" value="1"/>
</dbReference>
<sequence length="134" mass="15006">MASQIFLNLPVKDLDKSVAFFTALGYTFNAQFTNEQATCMIVSDSIFVMLLVEPFFKSFIDKEIADTTKTTEALIGISIDTKAKIDEMVNTAVNSGGKALKKTDEGWMYSWAYEDLDGHIWELIWMDPAGMPQS</sequence>
<gene>
    <name evidence="2" type="ORF">GSY63_07835</name>
</gene>
<protein>
    <submittedName>
        <fullName evidence="2">Glyoxalase/bleomycin resistance/extradiol dioxygenase family protein</fullName>
    </submittedName>
</protein>
<dbReference type="InterPro" id="IPR053863">
    <property type="entry name" value="Glyoxy/Ble-like_N"/>
</dbReference>
<organism evidence="2 3">
    <name type="scientific">Mucilaginibacter agri</name>
    <dbReference type="NCBI Taxonomy" id="2695265"/>
    <lineage>
        <taxon>Bacteria</taxon>
        <taxon>Pseudomonadati</taxon>
        <taxon>Bacteroidota</taxon>
        <taxon>Sphingobacteriia</taxon>
        <taxon>Sphingobacteriales</taxon>
        <taxon>Sphingobacteriaceae</taxon>
        <taxon>Mucilaginibacter</taxon>
    </lineage>
</organism>
<evidence type="ECO:0000313" key="3">
    <source>
        <dbReference type="Proteomes" id="UP000638732"/>
    </source>
</evidence>
<dbReference type="EMBL" id="WWEO01000041">
    <property type="protein sequence ID" value="NCD69264.1"/>
    <property type="molecule type" value="Genomic_DNA"/>
</dbReference>
<dbReference type="GO" id="GO:0051213">
    <property type="term" value="F:dioxygenase activity"/>
    <property type="evidence" value="ECO:0007669"/>
    <property type="project" value="UniProtKB-KW"/>
</dbReference>
<dbReference type="InterPro" id="IPR029068">
    <property type="entry name" value="Glyas_Bleomycin-R_OHBP_Dase"/>
</dbReference>
<keyword evidence="2" id="KW-0223">Dioxygenase</keyword>
<evidence type="ECO:0000259" key="1">
    <source>
        <dbReference type="PROSITE" id="PS51819"/>
    </source>
</evidence>
<dbReference type="Gene3D" id="3.10.180.10">
    <property type="entry name" value="2,3-Dihydroxybiphenyl 1,2-Dioxygenase, domain 1"/>
    <property type="match status" value="1"/>
</dbReference>